<dbReference type="EMBL" id="MLYV02000808">
    <property type="protein sequence ID" value="PSR77207.1"/>
    <property type="molecule type" value="Genomic_DNA"/>
</dbReference>
<dbReference type="STRING" id="98765.A0A2R6NUW5"/>
<gene>
    <name evidence="1" type="ORF">PHLCEN_2v8011</name>
</gene>
<proteinExistence type="predicted"/>
<keyword evidence="2" id="KW-1185">Reference proteome</keyword>
<reference evidence="1 2" key="1">
    <citation type="submission" date="2018-02" db="EMBL/GenBank/DDBJ databases">
        <title>Genome sequence of the basidiomycete white-rot fungus Phlebia centrifuga.</title>
        <authorList>
            <person name="Granchi Z."/>
            <person name="Peng M."/>
            <person name="de Vries R.P."/>
            <person name="Hilden K."/>
            <person name="Makela M.R."/>
            <person name="Grigoriev I."/>
            <person name="Riley R."/>
        </authorList>
    </citation>
    <scope>NUCLEOTIDE SEQUENCE [LARGE SCALE GENOMIC DNA]</scope>
    <source>
        <strain evidence="1 2">FBCC195</strain>
    </source>
</reference>
<dbReference type="SUPFAM" id="SSF52540">
    <property type="entry name" value="P-loop containing nucleoside triphosphate hydrolases"/>
    <property type="match status" value="1"/>
</dbReference>
<dbReference type="PANTHER" id="PTHR10285">
    <property type="entry name" value="URIDINE KINASE"/>
    <property type="match status" value="1"/>
</dbReference>
<organism evidence="1 2">
    <name type="scientific">Hermanssonia centrifuga</name>
    <dbReference type="NCBI Taxonomy" id="98765"/>
    <lineage>
        <taxon>Eukaryota</taxon>
        <taxon>Fungi</taxon>
        <taxon>Dikarya</taxon>
        <taxon>Basidiomycota</taxon>
        <taxon>Agaricomycotina</taxon>
        <taxon>Agaricomycetes</taxon>
        <taxon>Polyporales</taxon>
        <taxon>Meruliaceae</taxon>
        <taxon>Hermanssonia</taxon>
    </lineage>
</organism>
<evidence type="ECO:0000313" key="2">
    <source>
        <dbReference type="Proteomes" id="UP000186601"/>
    </source>
</evidence>
<name>A0A2R6NUW5_9APHY</name>
<sequence>MAPPAAVEHMTAHVLQQLTRHRSQFSPDNQPPPLFVAVQGPQGSGKTFLTSRLREALVSDPHSLSVVVLSIDDLYLPHDQLVTLAKANPENRLLNGRGQPGTHDVPLGTRILSQLKRINEADNKDDIVEIPSFDKSLFGGEGDRVNECVTAHGPVDVIIMEGWCVGFYPLTPEEIEPRWELPVQGLGGDFFGSRGFQKANVFDINMKLCTYLPWWEFFDTFIQIKPVENHPYDYIYTWRLQQEHHMKSLNGGKGMTDQQVEAFVDRYIPGYVFFGDGISEGGINENGQHQRPPWIGNGLSIQIGEDRNVLNVGNF</sequence>
<evidence type="ECO:0000313" key="1">
    <source>
        <dbReference type="EMBL" id="PSR77207.1"/>
    </source>
</evidence>
<dbReference type="Gene3D" id="3.40.50.300">
    <property type="entry name" value="P-loop containing nucleotide triphosphate hydrolases"/>
    <property type="match status" value="1"/>
</dbReference>
<accession>A0A2R6NUW5</accession>
<dbReference type="OrthoDB" id="347435at2759"/>
<dbReference type="InterPro" id="IPR027417">
    <property type="entry name" value="P-loop_NTPase"/>
</dbReference>
<dbReference type="Proteomes" id="UP000186601">
    <property type="component" value="Unassembled WGS sequence"/>
</dbReference>
<comment type="caution">
    <text evidence="1">The sequence shown here is derived from an EMBL/GenBank/DDBJ whole genome shotgun (WGS) entry which is preliminary data.</text>
</comment>
<evidence type="ECO:0008006" key="3">
    <source>
        <dbReference type="Google" id="ProtNLM"/>
    </source>
</evidence>
<protein>
    <recommendedName>
        <fullName evidence="3">P-loop containing nucleoside triphosphate hydrolase protein</fullName>
    </recommendedName>
</protein>
<dbReference type="AlphaFoldDB" id="A0A2R6NUW5"/>